<keyword evidence="2" id="KW-1185">Reference proteome</keyword>
<dbReference type="Proteomes" id="UP000239576">
    <property type="component" value="Unassembled WGS sequence"/>
</dbReference>
<reference evidence="1 2" key="2">
    <citation type="submission" date="2018-03" db="EMBL/GenBank/DDBJ databases">
        <title>The ancient ancestry and fast evolution of plastids.</title>
        <authorList>
            <person name="Moore K.R."/>
            <person name="Magnabosco C."/>
            <person name="Momper L."/>
            <person name="Gold D.A."/>
            <person name="Bosak T."/>
            <person name="Fournier G.P."/>
        </authorList>
    </citation>
    <scope>NUCLEOTIDE SEQUENCE [LARGE SCALE GENOMIC DNA]</scope>
    <source>
        <strain evidence="1 2">ULC18</strain>
    </source>
</reference>
<evidence type="ECO:0000313" key="1">
    <source>
        <dbReference type="EMBL" id="PSB27233.1"/>
    </source>
</evidence>
<organism evidence="1 2">
    <name type="scientific">Stenomitos frigidus ULC18</name>
    <dbReference type="NCBI Taxonomy" id="2107698"/>
    <lineage>
        <taxon>Bacteria</taxon>
        <taxon>Bacillati</taxon>
        <taxon>Cyanobacteriota</taxon>
        <taxon>Cyanophyceae</taxon>
        <taxon>Leptolyngbyales</taxon>
        <taxon>Leptolyngbyaceae</taxon>
        <taxon>Stenomitos</taxon>
    </lineage>
</organism>
<dbReference type="RefSeq" id="WP_106257534.1">
    <property type="nucleotide sequence ID" value="NZ_CAWNSW010000129.1"/>
</dbReference>
<protein>
    <submittedName>
        <fullName evidence="1">DUF3368 domain-containing protein</fullName>
    </submittedName>
</protein>
<name>A0A2T1E3A4_9CYAN</name>
<sequence length="161" mass="17826">MIVVSNTSPLSNLAVIGKMALLQQIYPKIFIPPVVHDELMRLHEIQPIITSSVTTGWLEIQTPSSFQLIQTLQQTLDPGESEAIALAFQLKVDRLLIDERLGRTIATQYGLPIRGILGILINAKAQGLIPALKPLLDQLIAQAGFRIGQSLYEYSLREVDE</sequence>
<proteinExistence type="predicted"/>
<gene>
    <name evidence="1" type="ORF">C7B82_17355</name>
</gene>
<dbReference type="EMBL" id="PVWK01000097">
    <property type="protein sequence ID" value="PSB27233.1"/>
    <property type="molecule type" value="Genomic_DNA"/>
</dbReference>
<dbReference type="PANTHER" id="PTHR39550:SF1">
    <property type="entry name" value="SLL0658 PROTEIN"/>
    <property type="match status" value="1"/>
</dbReference>
<reference evidence="2" key="1">
    <citation type="submission" date="2018-02" db="EMBL/GenBank/DDBJ databases">
        <authorList>
            <person name="Moore K."/>
            <person name="Momper L."/>
        </authorList>
    </citation>
    <scope>NUCLEOTIDE SEQUENCE [LARGE SCALE GENOMIC DNA]</scope>
    <source>
        <strain evidence="2">ULC18</strain>
    </source>
</reference>
<dbReference type="AlphaFoldDB" id="A0A2T1E3A4"/>
<dbReference type="InterPro" id="IPR021799">
    <property type="entry name" value="PIN-like_prokaryotic"/>
</dbReference>
<dbReference type="PANTHER" id="PTHR39550">
    <property type="entry name" value="SLL0658 PROTEIN"/>
    <property type="match status" value="1"/>
</dbReference>
<dbReference type="Pfam" id="PF11848">
    <property type="entry name" value="DUF3368"/>
    <property type="match status" value="1"/>
</dbReference>
<evidence type="ECO:0000313" key="2">
    <source>
        <dbReference type="Proteomes" id="UP000239576"/>
    </source>
</evidence>
<accession>A0A2T1E3A4</accession>
<comment type="caution">
    <text evidence="1">The sequence shown here is derived from an EMBL/GenBank/DDBJ whole genome shotgun (WGS) entry which is preliminary data.</text>
</comment>
<dbReference type="OrthoDB" id="9796404at2"/>